<dbReference type="PROSITE" id="PS00745">
    <property type="entry name" value="RF_PROK_I"/>
    <property type="match status" value="1"/>
</dbReference>
<dbReference type="EC" id="3.1.1.29" evidence="4"/>
<organism evidence="4 5">
    <name type="scientific">Rosenbergiella australiborealis</name>
    <dbReference type="NCBI Taxonomy" id="1544696"/>
    <lineage>
        <taxon>Bacteria</taxon>
        <taxon>Pseudomonadati</taxon>
        <taxon>Pseudomonadota</taxon>
        <taxon>Gammaproteobacteria</taxon>
        <taxon>Enterobacterales</taxon>
        <taxon>Erwiniaceae</taxon>
        <taxon>Rosenbergiella</taxon>
    </lineage>
</organism>
<dbReference type="SUPFAM" id="SSF75620">
    <property type="entry name" value="Release factor"/>
    <property type="match status" value="1"/>
</dbReference>
<feature type="region of interest" description="Disordered" evidence="2">
    <location>
        <begin position="111"/>
        <end position="143"/>
    </location>
</feature>
<evidence type="ECO:0000259" key="3">
    <source>
        <dbReference type="PROSITE" id="PS00745"/>
    </source>
</evidence>
<sequence>MAENNLIIINAHQHIQSNDIELSAIRAQGAGGQNVNKVSTAIHLRFDVKRSSLTEEAKAQIMVKRHHLLTDEGMIVIKAQSARTQEKNKALAIERLRTVLAQLLVVSKTRKATKPSKASKLRRLEGKSRAASKKNLRGKVSFD</sequence>
<gene>
    <name evidence="4" type="primary">arfB</name>
    <name evidence="4" type="ORF">HGT73_02510</name>
</gene>
<name>A0ABS5T1R1_9GAMM</name>
<dbReference type="Gene3D" id="3.30.160.20">
    <property type="match status" value="1"/>
</dbReference>
<evidence type="ECO:0000313" key="5">
    <source>
        <dbReference type="Proteomes" id="UP000786875"/>
    </source>
</evidence>
<evidence type="ECO:0000256" key="2">
    <source>
        <dbReference type="SAM" id="MobiDB-lite"/>
    </source>
</evidence>
<feature type="domain" description="Prokaryotic-type class I peptide chain release factors" evidence="3">
    <location>
        <begin position="26"/>
        <end position="42"/>
    </location>
</feature>
<dbReference type="PANTHER" id="PTHR47814:SF1">
    <property type="entry name" value="PEPTIDYL-TRNA HYDROLASE ARFB"/>
    <property type="match status" value="1"/>
</dbReference>
<evidence type="ECO:0000313" key="4">
    <source>
        <dbReference type="EMBL" id="MBT0726264.1"/>
    </source>
</evidence>
<dbReference type="EMBL" id="JABBFO010000001">
    <property type="protein sequence ID" value="MBT0726264.1"/>
    <property type="molecule type" value="Genomic_DNA"/>
</dbReference>
<keyword evidence="5" id="KW-1185">Reference proteome</keyword>
<dbReference type="InterPro" id="IPR000352">
    <property type="entry name" value="Pep_chain_release_fac_I"/>
</dbReference>
<dbReference type="PANTHER" id="PTHR47814">
    <property type="entry name" value="PEPTIDYL-TRNA HYDROLASE ARFB"/>
    <property type="match status" value="1"/>
</dbReference>
<protein>
    <submittedName>
        <fullName evidence="4">Aminoacyl-tRNA hydrolase</fullName>
        <ecNumber evidence="4">3.1.1.29</ecNumber>
    </submittedName>
</protein>
<comment type="similarity">
    <text evidence="1">Belongs to the prokaryotic/mitochondrial release factor family.</text>
</comment>
<accession>A0ABS5T1R1</accession>
<dbReference type="RefSeq" id="WP_214212064.1">
    <property type="nucleotide sequence ID" value="NZ_JABBFO010000001.1"/>
</dbReference>
<feature type="compositionally biased region" description="Basic residues" evidence="2">
    <location>
        <begin position="111"/>
        <end position="121"/>
    </location>
</feature>
<reference evidence="4 5" key="1">
    <citation type="submission" date="2020-04" db="EMBL/GenBank/DDBJ databases">
        <title>Genome sequencing of Rosenbergiella species.</title>
        <authorList>
            <person name="Alvarez-Perez S."/>
            <person name="Lievens B."/>
        </authorList>
    </citation>
    <scope>NUCLEOTIDE SEQUENCE [LARGE SCALE GENOMIC DNA]</scope>
    <source>
        <strain evidence="4 5">CdVSA20.1</strain>
    </source>
</reference>
<dbReference type="InterPro" id="IPR045853">
    <property type="entry name" value="Pep_chain_release_fac_I_sf"/>
</dbReference>
<dbReference type="NCBIfam" id="NF006718">
    <property type="entry name" value="PRK09256.1"/>
    <property type="match status" value="1"/>
</dbReference>
<evidence type="ECO:0000256" key="1">
    <source>
        <dbReference type="ARBA" id="ARBA00010835"/>
    </source>
</evidence>
<keyword evidence="4" id="KW-0378">Hydrolase</keyword>
<comment type="caution">
    <text evidence="4">The sequence shown here is derived from an EMBL/GenBank/DDBJ whole genome shotgun (WGS) entry which is preliminary data.</text>
</comment>
<proteinExistence type="inferred from homology"/>
<dbReference type="Pfam" id="PF00472">
    <property type="entry name" value="RF-1"/>
    <property type="match status" value="1"/>
</dbReference>
<dbReference type="Proteomes" id="UP000786875">
    <property type="component" value="Unassembled WGS sequence"/>
</dbReference>
<dbReference type="GO" id="GO:0004045">
    <property type="term" value="F:peptidyl-tRNA hydrolase activity"/>
    <property type="evidence" value="ECO:0007669"/>
    <property type="project" value="UniProtKB-EC"/>
</dbReference>